<accession>A0ABN9X7Y8</accession>
<dbReference type="InterPro" id="IPR036770">
    <property type="entry name" value="Ankyrin_rpt-contain_sf"/>
</dbReference>
<protein>
    <submittedName>
        <fullName evidence="5">Uncharacterized protein</fullName>
    </submittedName>
</protein>
<organism evidence="5 6">
    <name type="scientific">Prorocentrum cordatum</name>
    <dbReference type="NCBI Taxonomy" id="2364126"/>
    <lineage>
        <taxon>Eukaryota</taxon>
        <taxon>Sar</taxon>
        <taxon>Alveolata</taxon>
        <taxon>Dinophyceae</taxon>
        <taxon>Prorocentrales</taxon>
        <taxon>Prorocentraceae</taxon>
        <taxon>Prorocentrum</taxon>
    </lineage>
</organism>
<gene>
    <name evidence="5" type="ORF">PCOR1329_LOCUS74272</name>
</gene>
<dbReference type="SMART" id="SM00248">
    <property type="entry name" value="ANK"/>
    <property type="match status" value="4"/>
</dbReference>
<reference evidence="5" key="1">
    <citation type="submission" date="2023-10" db="EMBL/GenBank/DDBJ databases">
        <authorList>
            <person name="Chen Y."/>
            <person name="Shah S."/>
            <person name="Dougan E. K."/>
            <person name="Thang M."/>
            <person name="Chan C."/>
        </authorList>
    </citation>
    <scope>NUCLEOTIDE SEQUENCE [LARGE SCALE GENOMIC DNA]</scope>
</reference>
<evidence type="ECO:0000256" key="4">
    <source>
        <dbReference type="SAM" id="MobiDB-lite"/>
    </source>
</evidence>
<proteinExistence type="predicted"/>
<dbReference type="Proteomes" id="UP001189429">
    <property type="component" value="Unassembled WGS sequence"/>
</dbReference>
<keyword evidence="1" id="KW-0677">Repeat</keyword>
<dbReference type="Gene3D" id="1.25.40.20">
    <property type="entry name" value="Ankyrin repeat-containing domain"/>
    <property type="match status" value="1"/>
</dbReference>
<keyword evidence="6" id="KW-1185">Reference proteome</keyword>
<evidence type="ECO:0000256" key="3">
    <source>
        <dbReference type="PROSITE-ProRule" id="PRU00023"/>
    </source>
</evidence>
<dbReference type="EMBL" id="CAUYUJ010020059">
    <property type="protein sequence ID" value="CAK0895558.1"/>
    <property type="molecule type" value="Genomic_DNA"/>
</dbReference>
<keyword evidence="2 3" id="KW-0040">ANK repeat</keyword>
<sequence length="302" mass="32302">MGRRALPQTPPRPSTRGAKAQLSTPTPCPRGRRVALESEIDAAVRERCLLSLQLALSRGHPCPGAHHISEAVSRGHCGALELLLEAGSEGLDEECRGQRPLQTACDRSACQGDDGYRLAEALLRHGADPACGDVSHPPLHEACRRGNAQMVLLLLQHKADPSAPSPGGHSPLHAACQGAPVLDPALHPKVVDVLLLHGARPLAADDFGLPPRAYAAEGGLYQKLGRAERWWTRRSLRSVCRATADWPGLAPPERGPERLLHGVVTLSGVLGAVLDLVSHEAAPGTRCWQHQRGPILQWAPFC</sequence>
<evidence type="ECO:0000256" key="2">
    <source>
        <dbReference type="ARBA" id="ARBA00023043"/>
    </source>
</evidence>
<dbReference type="InterPro" id="IPR050745">
    <property type="entry name" value="Multifunctional_regulatory"/>
</dbReference>
<dbReference type="InterPro" id="IPR002110">
    <property type="entry name" value="Ankyrin_rpt"/>
</dbReference>
<dbReference type="PROSITE" id="PS50088">
    <property type="entry name" value="ANK_REPEAT"/>
    <property type="match status" value="1"/>
</dbReference>
<dbReference type="PANTHER" id="PTHR24189">
    <property type="entry name" value="MYOTROPHIN"/>
    <property type="match status" value="1"/>
</dbReference>
<dbReference type="Pfam" id="PF12796">
    <property type="entry name" value="Ank_2"/>
    <property type="match status" value="1"/>
</dbReference>
<comment type="caution">
    <text evidence="5">The sequence shown here is derived from an EMBL/GenBank/DDBJ whole genome shotgun (WGS) entry which is preliminary data.</text>
</comment>
<evidence type="ECO:0000313" key="6">
    <source>
        <dbReference type="Proteomes" id="UP001189429"/>
    </source>
</evidence>
<name>A0ABN9X7Y8_9DINO</name>
<feature type="repeat" description="ANK" evidence="3">
    <location>
        <begin position="134"/>
        <end position="166"/>
    </location>
</feature>
<dbReference type="PROSITE" id="PS50297">
    <property type="entry name" value="ANK_REP_REGION"/>
    <property type="match status" value="1"/>
</dbReference>
<dbReference type="PANTHER" id="PTHR24189:SF50">
    <property type="entry name" value="ANKYRIN REPEAT AND SOCS BOX PROTEIN 2"/>
    <property type="match status" value="1"/>
</dbReference>
<evidence type="ECO:0000313" key="5">
    <source>
        <dbReference type="EMBL" id="CAK0895558.1"/>
    </source>
</evidence>
<evidence type="ECO:0000256" key="1">
    <source>
        <dbReference type="ARBA" id="ARBA00022737"/>
    </source>
</evidence>
<dbReference type="SUPFAM" id="SSF48403">
    <property type="entry name" value="Ankyrin repeat"/>
    <property type="match status" value="1"/>
</dbReference>
<feature type="region of interest" description="Disordered" evidence="4">
    <location>
        <begin position="1"/>
        <end position="31"/>
    </location>
</feature>